<dbReference type="EMBL" id="KN833687">
    <property type="protein sequence ID" value="KIK30170.1"/>
    <property type="molecule type" value="Genomic_DNA"/>
</dbReference>
<dbReference type="STRING" id="765257.A0A0C9YYG2"/>
<dbReference type="PANTHER" id="PTHR10241:SF25">
    <property type="entry name" value="TOMOSYN, ISOFORM C"/>
    <property type="match status" value="1"/>
</dbReference>
<evidence type="ECO:0000256" key="2">
    <source>
        <dbReference type="ARBA" id="ARBA00022483"/>
    </source>
</evidence>
<dbReference type="GO" id="GO:0005096">
    <property type="term" value="F:GTPase activator activity"/>
    <property type="evidence" value="ECO:0007669"/>
    <property type="project" value="TreeGrafter"/>
</dbReference>
<dbReference type="GO" id="GO:0006887">
    <property type="term" value="P:exocytosis"/>
    <property type="evidence" value="ECO:0007669"/>
    <property type="project" value="UniProtKB-KW"/>
</dbReference>
<dbReference type="GO" id="GO:0006893">
    <property type="term" value="P:Golgi to plasma membrane transport"/>
    <property type="evidence" value="ECO:0007669"/>
    <property type="project" value="TreeGrafter"/>
</dbReference>
<dbReference type="GO" id="GO:0005737">
    <property type="term" value="C:cytoplasm"/>
    <property type="evidence" value="ECO:0007669"/>
    <property type="project" value="TreeGrafter"/>
</dbReference>
<evidence type="ECO:0000259" key="4">
    <source>
        <dbReference type="Pfam" id="PF08596"/>
    </source>
</evidence>
<dbReference type="SMART" id="SM00320">
    <property type="entry name" value="WD40"/>
    <property type="match status" value="5"/>
</dbReference>
<reference evidence="5 6" key="1">
    <citation type="submission" date="2014-04" db="EMBL/GenBank/DDBJ databases">
        <authorList>
            <consortium name="DOE Joint Genome Institute"/>
            <person name="Kuo A."/>
            <person name="Kohler A."/>
            <person name="Costa M.D."/>
            <person name="Nagy L.G."/>
            <person name="Floudas D."/>
            <person name="Copeland A."/>
            <person name="Barry K.W."/>
            <person name="Cichocki N."/>
            <person name="Veneault-Fourrey C."/>
            <person name="LaButti K."/>
            <person name="Lindquist E.A."/>
            <person name="Lipzen A."/>
            <person name="Lundell T."/>
            <person name="Morin E."/>
            <person name="Murat C."/>
            <person name="Sun H."/>
            <person name="Tunlid A."/>
            <person name="Henrissat B."/>
            <person name="Grigoriev I.V."/>
            <person name="Hibbett D.S."/>
            <person name="Martin F."/>
            <person name="Nordberg H.P."/>
            <person name="Cantor M.N."/>
            <person name="Hua S.X."/>
        </authorList>
    </citation>
    <scope>NUCLEOTIDE SEQUENCE [LARGE SCALE GENOMIC DNA]</scope>
    <source>
        <strain evidence="5 6">441</strain>
    </source>
</reference>
<evidence type="ECO:0000313" key="6">
    <source>
        <dbReference type="Proteomes" id="UP000054018"/>
    </source>
</evidence>
<evidence type="ECO:0000313" key="5">
    <source>
        <dbReference type="EMBL" id="KIK30170.1"/>
    </source>
</evidence>
<dbReference type="PANTHER" id="PTHR10241">
    <property type="entry name" value="LETHAL 2 GIANT LARVAE PROTEIN"/>
    <property type="match status" value="1"/>
</dbReference>
<dbReference type="CDD" id="cd15873">
    <property type="entry name" value="R-SNARE_STXBP5_6"/>
    <property type="match status" value="1"/>
</dbReference>
<evidence type="ECO:0000256" key="1">
    <source>
        <dbReference type="ARBA" id="ARBA00008070"/>
    </source>
</evidence>
<accession>A0A0C9YYG2</accession>
<dbReference type="PROSITE" id="PS50082">
    <property type="entry name" value="WD_REPEATS_2"/>
    <property type="match status" value="1"/>
</dbReference>
<name>A0A0C9YYG2_9AGAM</name>
<dbReference type="AlphaFoldDB" id="A0A0C9YYG2"/>
<feature type="domain" description="Lethal giant larvae (Lgl)-like C-terminal" evidence="4">
    <location>
        <begin position="616"/>
        <end position="659"/>
    </location>
</feature>
<dbReference type="InterPro" id="IPR015943">
    <property type="entry name" value="WD40/YVTN_repeat-like_dom_sf"/>
</dbReference>
<evidence type="ECO:0000256" key="3">
    <source>
        <dbReference type="PROSITE-ProRule" id="PRU00221"/>
    </source>
</evidence>
<gene>
    <name evidence="5" type="ORF">PISMIDRAFT_87837</name>
</gene>
<dbReference type="SUPFAM" id="SSF50978">
    <property type="entry name" value="WD40 repeat-like"/>
    <property type="match status" value="2"/>
</dbReference>
<feature type="repeat" description="WD" evidence="3">
    <location>
        <begin position="248"/>
        <end position="275"/>
    </location>
</feature>
<dbReference type="Pfam" id="PF08596">
    <property type="entry name" value="Lgl_C"/>
    <property type="match status" value="2"/>
</dbReference>
<dbReference type="Gene3D" id="2.130.10.10">
    <property type="entry name" value="YVTN repeat-like/Quinoprotein amine dehydrogenase"/>
    <property type="match status" value="2"/>
</dbReference>
<keyword evidence="6" id="KW-1185">Reference proteome</keyword>
<dbReference type="GO" id="GO:0019905">
    <property type="term" value="F:syntaxin binding"/>
    <property type="evidence" value="ECO:0007669"/>
    <property type="project" value="TreeGrafter"/>
</dbReference>
<keyword evidence="2" id="KW-0268">Exocytosis</keyword>
<dbReference type="GO" id="GO:0045159">
    <property type="term" value="F:myosin II binding"/>
    <property type="evidence" value="ECO:0007669"/>
    <property type="project" value="TreeGrafter"/>
</dbReference>
<dbReference type="InterPro" id="IPR013905">
    <property type="entry name" value="Lgl_C_dom"/>
</dbReference>
<dbReference type="HOGENOM" id="CLU_005737_1_0_1"/>
<proteinExistence type="inferred from homology"/>
<feature type="domain" description="Lethal giant larvae (Lgl)-like C-terminal" evidence="4">
    <location>
        <begin position="691"/>
        <end position="1016"/>
    </location>
</feature>
<sequence>MFFSKLSSTRTSEAFSDLTITKDVGDWHPGILRVLNYHFDVVAIAFDPIFGLLASGTSSGVIRVFGAPGVDVSLDLPEPLPVSFLRFSTSTRQLVCIDARDQLHVWDLSQVGRPLHQLTAALNCSVSDISLSPFHTHALILFLTGEIRAYDLLSFQLSPYMIPNLWKLYIEGLNVVMKLPPDPMPMEIVCHPLDLNWIFVVFRGTSVAVYKRHEPVIVSFLVSHFCVPTTINPFPFPQEDSIQIASFVTSMAVHPSGHFFAVGYADGSIGFWEISDETQPLFVNTLAGLGENVSGWSAFEQSSGSVGENDGYANLEPVCKLAWCGSPDMSDPLGGDTLLLVLGGFPCPSTSDRGLVALLMPAFNPTSSTSFHDKSSSLHLTARDAMVQTLSPKKAHFYSPSALVRDFCVVSCQNPRHSGVWDPAAVICLCSNPSSTQGVETFRFPPRNFSDGSSAFLGNQSDSSKVDIIDHLGALLEEIKFDLDQEFLIPPGALRCGPPEITRVYAMNVKCETMDELSRASTAENELVLRGGAAWANPARLTQGELAKYHPKRLLITTHGDASVRFHDISPQLLISTRDSPMTKDFPETLADLNIDVCEIFADPQLNKGKLSVLPEIQSVQFAQESLECSIALETGEVILYRFQLNDYQKRTPKKTDDEIVVLDQSLSACCKYRPYLMLHRRPICDPLTCSSLTDTLIGFLAVGYADGCVSVVDLRGPCILCLPPPVHTQKGPPDSRPSNHRGAGGIVSLTWTVSGVASDQNLSVRLISVHESGISYVYKLARESSSSSYSFVEAVTTETLPNLFNDSSFVIDSKTGALMRADKTMFAATLQQGGVVPANSCFWVTASAGGAECRVDITGVRVGRVNWSSKQNIIRASIVERNGSQSLVAWGSGGEIFVYTLPYLELLHTTTSPMPASASAISVDTTGDFVYCETTERPQTMSRVILASLFSSGRVYDEPVTALLEHMATIPPIPPKPQQAPPGLLSLLSAWLGPPTTASGDQLDNIFAGQNRPVSRLQFPDSGTEDVEPAGHLSVQTAAANTLRHARAPDSVYGGLSSALAERGERLGDVEQRVESTALRMQDMVTEAKRLAAKQEAKRWFGL</sequence>
<organism evidence="5 6">
    <name type="scientific">Pisolithus microcarpus 441</name>
    <dbReference type="NCBI Taxonomy" id="765257"/>
    <lineage>
        <taxon>Eukaryota</taxon>
        <taxon>Fungi</taxon>
        <taxon>Dikarya</taxon>
        <taxon>Basidiomycota</taxon>
        <taxon>Agaricomycotina</taxon>
        <taxon>Agaricomycetes</taxon>
        <taxon>Agaricomycetidae</taxon>
        <taxon>Boletales</taxon>
        <taxon>Sclerodermatineae</taxon>
        <taxon>Pisolithaceae</taxon>
        <taxon>Pisolithus</taxon>
    </lineage>
</organism>
<comment type="similarity">
    <text evidence="1">Belongs to the WD repeat L(2)GL family.</text>
</comment>
<reference evidence="6" key="2">
    <citation type="submission" date="2015-01" db="EMBL/GenBank/DDBJ databases">
        <title>Evolutionary Origins and Diversification of the Mycorrhizal Mutualists.</title>
        <authorList>
            <consortium name="DOE Joint Genome Institute"/>
            <consortium name="Mycorrhizal Genomics Consortium"/>
            <person name="Kohler A."/>
            <person name="Kuo A."/>
            <person name="Nagy L.G."/>
            <person name="Floudas D."/>
            <person name="Copeland A."/>
            <person name="Barry K.W."/>
            <person name="Cichocki N."/>
            <person name="Veneault-Fourrey C."/>
            <person name="LaButti K."/>
            <person name="Lindquist E.A."/>
            <person name="Lipzen A."/>
            <person name="Lundell T."/>
            <person name="Morin E."/>
            <person name="Murat C."/>
            <person name="Riley R."/>
            <person name="Ohm R."/>
            <person name="Sun H."/>
            <person name="Tunlid A."/>
            <person name="Henrissat B."/>
            <person name="Grigoriev I.V."/>
            <person name="Hibbett D.S."/>
            <person name="Martin F."/>
        </authorList>
    </citation>
    <scope>NUCLEOTIDE SEQUENCE [LARGE SCALE GENOMIC DNA]</scope>
    <source>
        <strain evidence="6">441</strain>
    </source>
</reference>
<protein>
    <recommendedName>
        <fullName evidence="4">Lethal giant larvae (Lgl)-like C-terminal domain-containing protein</fullName>
    </recommendedName>
</protein>
<dbReference type="GO" id="GO:0005886">
    <property type="term" value="C:plasma membrane"/>
    <property type="evidence" value="ECO:0007669"/>
    <property type="project" value="TreeGrafter"/>
</dbReference>
<keyword evidence="3" id="KW-0853">WD repeat</keyword>
<dbReference type="Proteomes" id="UP000054018">
    <property type="component" value="Unassembled WGS sequence"/>
</dbReference>
<dbReference type="InterPro" id="IPR036322">
    <property type="entry name" value="WD40_repeat_dom_sf"/>
</dbReference>
<dbReference type="OrthoDB" id="19944at2759"/>
<dbReference type="InterPro" id="IPR001680">
    <property type="entry name" value="WD40_rpt"/>
</dbReference>